<accession>A0A2W1BME6</accession>
<dbReference type="EMBL" id="KZ150071">
    <property type="protein sequence ID" value="PZC74046.1"/>
    <property type="molecule type" value="Genomic_DNA"/>
</dbReference>
<dbReference type="Proteomes" id="UP000249218">
    <property type="component" value="Unassembled WGS sequence"/>
</dbReference>
<reference evidence="2 3" key="1">
    <citation type="journal article" date="2017" name="BMC Biol.">
        <title>Genomic innovations, transcriptional plasticity and gene loss underlying the evolution and divergence of two highly polyphagous and invasive Helicoverpa pest species.</title>
        <authorList>
            <person name="Pearce S.L."/>
            <person name="Clarke D.F."/>
            <person name="East P.D."/>
            <person name="Elfekih S."/>
            <person name="Gordon K.H."/>
            <person name="Jermiin L.S."/>
            <person name="McGaughran A."/>
            <person name="Oakeshott J.G."/>
            <person name="Papanikolaou A."/>
            <person name="Perera O.P."/>
            <person name="Rane R.V."/>
            <person name="Richards S."/>
            <person name="Tay W.T."/>
            <person name="Walsh T.K."/>
            <person name="Anderson A."/>
            <person name="Anderson C.J."/>
            <person name="Asgari S."/>
            <person name="Board P.G."/>
            <person name="Bretschneider A."/>
            <person name="Campbell P.M."/>
            <person name="Chertemps T."/>
            <person name="Christeller J.T."/>
            <person name="Coppin C.W."/>
            <person name="Downes S.J."/>
            <person name="Duan G."/>
            <person name="Farnsworth C.A."/>
            <person name="Good R.T."/>
            <person name="Han L.B."/>
            <person name="Han Y.C."/>
            <person name="Hatje K."/>
            <person name="Horne I."/>
            <person name="Huang Y.P."/>
            <person name="Hughes D.S."/>
            <person name="Jacquin-Joly E."/>
            <person name="James W."/>
            <person name="Jhangiani S."/>
            <person name="Kollmar M."/>
            <person name="Kuwar S.S."/>
            <person name="Li S."/>
            <person name="Liu N.Y."/>
            <person name="Maibeche M.T."/>
            <person name="Miller J.R."/>
            <person name="Montagne N."/>
            <person name="Perry T."/>
            <person name="Qu J."/>
            <person name="Song S.V."/>
            <person name="Sutton G.G."/>
            <person name="Vogel H."/>
            <person name="Walenz B.P."/>
            <person name="Xu W."/>
            <person name="Zhang H.J."/>
            <person name="Zou Z."/>
            <person name="Batterham P."/>
            <person name="Edwards O.R."/>
            <person name="Feyereisen R."/>
            <person name="Gibbs R.A."/>
            <person name="Heckel D.G."/>
            <person name="McGrath A."/>
            <person name="Robin C."/>
            <person name="Scherer S.E."/>
            <person name="Worley K.C."/>
            <person name="Wu Y.D."/>
        </authorList>
    </citation>
    <scope>NUCLEOTIDE SEQUENCE [LARGE SCALE GENOMIC DNA]</scope>
    <source>
        <strain evidence="2">Harm_GR_Male_#8</strain>
        <tissue evidence="2">Whole organism</tissue>
    </source>
</reference>
<feature type="compositionally biased region" description="Pro residues" evidence="1">
    <location>
        <begin position="86"/>
        <end position="95"/>
    </location>
</feature>
<evidence type="ECO:0000313" key="3">
    <source>
        <dbReference type="Proteomes" id="UP000249218"/>
    </source>
</evidence>
<keyword evidence="3" id="KW-1185">Reference proteome</keyword>
<evidence type="ECO:0000313" key="2">
    <source>
        <dbReference type="EMBL" id="PZC74046.1"/>
    </source>
</evidence>
<proteinExistence type="predicted"/>
<protein>
    <submittedName>
        <fullName evidence="2">Uncharacterized protein</fullName>
    </submittedName>
</protein>
<dbReference type="AlphaFoldDB" id="A0A2W1BME6"/>
<sequence>MRSDTKISVKSTRYTIGHTYRALRGYRTQQTNLYLANKMQRHRNYTGKAPSGDRAKPPAAKSNSSGEVERDWLARVTSMPTSRRAPPVPRPPPKAAPLASEK</sequence>
<evidence type="ECO:0000256" key="1">
    <source>
        <dbReference type="SAM" id="MobiDB-lite"/>
    </source>
</evidence>
<organism evidence="2 3">
    <name type="scientific">Helicoverpa armigera</name>
    <name type="common">Cotton bollworm</name>
    <name type="synonym">Heliothis armigera</name>
    <dbReference type="NCBI Taxonomy" id="29058"/>
    <lineage>
        <taxon>Eukaryota</taxon>
        <taxon>Metazoa</taxon>
        <taxon>Ecdysozoa</taxon>
        <taxon>Arthropoda</taxon>
        <taxon>Hexapoda</taxon>
        <taxon>Insecta</taxon>
        <taxon>Pterygota</taxon>
        <taxon>Neoptera</taxon>
        <taxon>Endopterygota</taxon>
        <taxon>Lepidoptera</taxon>
        <taxon>Glossata</taxon>
        <taxon>Ditrysia</taxon>
        <taxon>Noctuoidea</taxon>
        <taxon>Noctuidae</taxon>
        <taxon>Heliothinae</taxon>
        <taxon>Helicoverpa</taxon>
    </lineage>
</organism>
<gene>
    <name evidence="2" type="primary">HaOG208415</name>
    <name evidence="2" type="ORF">B5X24_HaOG208415</name>
</gene>
<feature type="region of interest" description="Disordered" evidence="1">
    <location>
        <begin position="39"/>
        <end position="102"/>
    </location>
</feature>
<name>A0A2W1BME6_HELAM</name>